<protein>
    <recommendedName>
        <fullName evidence="3">GLPGLI family protein</fullName>
    </recommendedName>
</protein>
<dbReference type="EMBL" id="JBHSLA010000002">
    <property type="protein sequence ID" value="MFC5194850.1"/>
    <property type="molecule type" value="Genomic_DNA"/>
</dbReference>
<name>A0ABW0C5D3_9FLAO</name>
<keyword evidence="2" id="KW-1185">Reference proteome</keyword>
<evidence type="ECO:0000313" key="2">
    <source>
        <dbReference type="Proteomes" id="UP001596162"/>
    </source>
</evidence>
<sequence>MKTSQIRYIGIFLLVANMSFAQNKSVKESELQQVKVDTLYSVEERANMQRWFYDRVNDMKLSAELRDDYDRIVNKYVFDMSRLND</sequence>
<evidence type="ECO:0008006" key="3">
    <source>
        <dbReference type="Google" id="ProtNLM"/>
    </source>
</evidence>
<accession>A0ABW0C5D3</accession>
<dbReference type="Proteomes" id="UP001596162">
    <property type="component" value="Unassembled WGS sequence"/>
</dbReference>
<proteinExistence type="predicted"/>
<comment type="caution">
    <text evidence="1">The sequence shown here is derived from an EMBL/GenBank/DDBJ whole genome shotgun (WGS) entry which is preliminary data.</text>
</comment>
<evidence type="ECO:0000313" key="1">
    <source>
        <dbReference type="EMBL" id="MFC5194850.1"/>
    </source>
</evidence>
<organism evidence="1 2">
    <name type="scientific">Bizionia hallyeonensis</name>
    <dbReference type="NCBI Taxonomy" id="1123757"/>
    <lineage>
        <taxon>Bacteria</taxon>
        <taxon>Pseudomonadati</taxon>
        <taxon>Bacteroidota</taxon>
        <taxon>Flavobacteriia</taxon>
        <taxon>Flavobacteriales</taxon>
        <taxon>Flavobacteriaceae</taxon>
        <taxon>Bizionia</taxon>
    </lineage>
</organism>
<dbReference type="RefSeq" id="WP_376859271.1">
    <property type="nucleotide sequence ID" value="NZ_JBHSLA010000002.1"/>
</dbReference>
<reference evidence="2" key="1">
    <citation type="journal article" date="2019" name="Int. J. Syst. Evol. Microbiol.">
        <title>The Global Catalogue of Microorganisms (GCM) 10K type strain sequencing project: providing services to taxonomists for standard genome sequencing and annotation.</title>
        <authorList>
            <consortium name="The Broad Institute Genomics Platform"/>
            <consortium name="The Broad Institute Genome Sequencing Center for Infectious Disease"/>
            <person name="Wu L."/>
            <person name="Ma J."/>
        </authorList>
    </citation>
    <scope>NUCLEOTIDE SEQUENCE [LARGE SCALE GENOMIC DNA]</scope>
    <source>
        <strain evidence="2">JCM 17978</strain>
    </source>
</reference>
<gene>
    <name evidence="1" type="ORF">ACFPH8_05870</name>
</gene>